<evidence type="ECO:0000313" key="2">
    <source>
        <dbReference type="EMBL" id="MBC8176809.1"/>
    </source>
</evidence>
<dbReference type="AlphaFoldDB" id="A0A8J6MXR0"/>
<dbReference type="SUPFAM" id="SSF53335">
    <property type="entry name" value="S-adenosyl-L-methionine-dependent methyltransferases"/>
    <property type="match status" value="1"/>
</dbReference>
<reference evidence="2 3" key="1">
    <citation type="submission" date="2020-08" db="EMBL/GenBank/DDBJ databases">
        <title>Bridging the membrane lipid divide: bacteria of the FCB group superphylum have the potential to synthesize archaeal ether lipids.</title>
        <authorList>
            <person name="Villanueva L."/>
            <person name="Von Meijenfeldt F.A.B."/>
            <person name="Westbye A.B."/>
            <person name="Yadav S."/>
            <person name="Hopmans E.C."/>
            <person name="Dutilh B.E."/>
            <person name="Sinninghe Damste J.S."/>
        </authorList>
    </citation>
    <scope>NUCLEOTIDE SEQUENCE [LARGE SCALE GENOMIC DNA]</scope>
    <source>
        <strain evidence="2">NIOZ-UU27</strain>
    </source>
</reference>
<dbReference type="GO" id="GO:0008757">
    <property type="term" value="F:S-adenosylmethionine-dependent methyltransferase activity"/>
    <property type="evidence" value="ECO:0007669"/>
    <property type="project" value="InterPro"/>
</dbReference>
<accession>A0A8J6MXR0</accession>
<dbReference type="CDD" id="cd02440">
    <property type="entry name" value="AdoMet_MTases"/>
    <property type="match status" value="1"/>
</dbReference>
<dbReference type="PANTHER" id="PTHR43591">
    <property type="entry name" value="METHYLTRANSFERASE"/>
    <property type="match status" value="1"/>
</dbReference>
<dbReference type="Pfam" id="PF08241">
    <property type="entry name" value="Methyltransf_11"/>
    <property type="match status" value="1"/>
</dbReference>
<organism evidence="2 3">
    <name type="scientific">Candidatus Desulfacyla euxinica</name>
    <dbReference type="NCBI Taxonomy" id="2841693"/>
    <lineage>
        <taxon>Bacteria</taxon>
        <taxon>Deltaproteobacteria</taxon>
        <taxon>Candidatus Desulfacyla</taxon>
    </lineage>
</organism>
<dbReference type="Proteomes" id="UP000650524">
    <property type="component" value="Unassembled WGS sequence"/>
</dbReference>
<dbReference type="InterPro" id="IPR029063">
    <property type="entry name" value="SAM-dependent_MTases_sf"/>
</dbReference>
<protein>
    <submittedName>
        <fullName evidence="2">Methyltransferase domain-containing protein</fullName>
    </submittedName>
</protein>
<feature type="domain" description="Methyltransferase type 11" evidence="1">
    <location>
        <begin position="18"/>
        <end position="103"/>
    </location>
</feature>
<dbReference type="GO" id="GO:0032259">
    <property type="term" value="P:methylation"/>
    <property type="evidence" value="ECO:0007669"/>
    <property type="project" value="UniProtKB-KW"/>
</dbReference>
<dbReference type="EMBL" id="JACNJD010000162">
    <property type="protein sequence ID" value="MBC8176809.1"/>
    <property type="molecule type" value="Genomic_DNA"/>
</dbReference>
<sequence>MEQLVISLMDPEPGERILDIGCGTGNHLLMFNKLGLNVSGVDASPHMMQEAKSRLGHRSAIKMGMAEDLPFDDNEFDLAVLVNTLEFLDKPLLALREAGRVASRKVFIGVLNSLSWNGILKRIQGYFGDPLFGQTTFYNLWQIKSLLQLAYGNVPISWQCIKIVPSFIEETIPLSKDFLGRKHSPFGFFLGLAATMVYRVKTNNLPLKAKLKTASQSLIAARTIKELNRNKG</sequence>
<keyword evidence="2" id="KW-0489">Methyltransferase</keyword>
<evidence type="ECO:0000259" key="1">
    <source>
        <dbReference type="Pfam" id="PF08241"/>
    </source>
</evidence>
<name>A0A8J6MXR0_9DELT</name>
<dbReference type="PANTHER" id="PTHR43591:SF24">
    <property type="entry name" value="2-METHOXY-6-POLYPRENYL-1,4-BENZOQUINOL METHYLASE, MITOCHONDRIAL"/>
    <property type="match status" value="1"/>
</dbReference>
<keyword evidence="2" id="KW-0808">Transferase</keyword>
<proteinExistence type="predicted"/>
<dbReference type="Gene3D" id="3.40.50.150">
    <property type="entry name" value="Vaccinia Virus protein VP39"/>
    <property type="match status" value="1"/>
</dbReference>
<evidence type="ECO:0000313" key="3">
    <source>
        <dbReference type="Proteomes" id="UP000650524"/>
    </source>
</evidence>
<comment type="caution">
    <text evidence="2">The sequence shown here is derived from an EMBL/GenBank/DDBJ whole genome shotgun (WGS) entry which is preliminary data.</text>
</comment>
<dbReference type="InterPro" id="IPR013216">
    <property type="entry name" value="Methyltransf_11"/>
</dbReference>
<gene>
    <name evidence="2" type="ORF">H8E19_05345</name>
</gene>